<feature type="compositionally biased region" description="Basic and acidic residues" evidence="1">
    <location>
        <begin position="173"/>
        <end position="183"/>
    </location>
</feature>
<proteinExistence type="predicted"/>
<dbReference type="Pfam" id="PF18854">
    <property type="entry name" value="baeRF_family10"/>
    <property type="match status" value="1"/>
</dbReference>
<protein>
    <submittedName>
        <fullName evidence="2">Peptide chain release factor 3</fullName>
    </submittedName>
</protein>
<evidence type="ECO:0000256" key="1">
    <source>
        <dbReference type="SAM" id="MobiDB-lite"/>
    </source>
</evidence>
<dbReference type="InterPro" id="IPR029064">
    <property type="entry name" value="Ribosomal_eL30-like_sf"/>
</dbReference>
<gene>
    <name evidence="2" type="ORF">FAK_31980</name>
</gene>
<dbReference type="Gene3D" id="3.30.420.60">
    <property type="entry name" value="eRF1 domain 2"/>
    <property type="match status" value="1"/>
</dbReference>
<evidence type="ECO:0000313" key="3">
    <source>
        <dbReference type="Proteomes" id="UP001366166"/>
    </source>
</evidence>
<dbReference type="EMBL" id="AP028679">
    <property type="protein sequence ID" value="BEQ16132.1"/>
    <property type="molecule type" value="Genomic_DNA"/>
</dbReference>
<name>A0AAU9EI29_9BACT</name>
<dbReference type="Gene3D" id="3.30.1330.30">
    <property type="match status" value="1"/>
</dbReference>
<dbReference type="InterPro" id="IPR042226">
    <property type="entry name" value="eFR1_2_sf"/>
</dbReference>
<dbReference type="AlphaFoldDB" id="A0AAU9EI29"/>
<dbReference type="RefSeq" id="WP_338601531.1">
    <property type="nucleotide sequence ID" value="NZ_AP028679.1"/>
</dbReference>
<dbReference type="KEGG" id="dmp:FAK_31980"/>
<sequence>MLQERQLHQLASIRTTPHATLSLYLALDQPRDQRLLAWGDLIKRKEQQLSGNGGAAMWSALGEDVQKVAKLVDDLPAGAGRGLAVFACGQAGLFETLSLDVPVGNLLETGPAPYIRPLAALAGDLAETLAILLDGKKARFFRCFLGSTEELPEAQILGEAGPSLEGSSQGRTGDSHLSRKSDQARTRYLKEVAAQARSLMEGAGYEHLVLGGSRAAVEDIKELLHPYLEQRLAGEFVLDVGAGASQVAQEVSQVLQEARRARQAGLLANLADNLGPGGQAATGLNQVLGALFEGKVHTLFVRRGLTAHGGSCPSCGRLRHVAGMCPICNQAMTPVDDVVNLAVAGALVGGARLEQIEGDSPLDELGGVAALLRYA</sequence>
<organism evidence="2 3">
    <name type="scientific">Desulfoferula mesophila</name>
    <dbReference type="NCBI Taxonomy" id="3058419"/>
    <lineage>
        <taxon>Bacteria</taxon>
        <taxon>Pseudomonadati</taxon>
        <taxon>Thermodesulfobacteriota</taxon>
        <taxon>Desulfarculia</taxon>
        <taxon>Desulfarculales</taxon>
        <taxon>Desulfarculaceae</taxon>
        <taxon>Desulfoferula</taxon>
    </lineage>
</organism>
<accession>A0AAU9EI29</accession>
<feature type="region of interest" description="Disordered" evidence="1">
    <location>
        <begin position="160"/>
        <end position="183"/>
    </location>
</feature>
<dbReference type="InterPro" id="IPR041202">
    <property type="entry name" value="BaeRF_family10"/>
</dbReference>
<reference evidence="3" key="1">
    <citation type="journal article" date="2023" name="Arch. Microbiol.">
        <title>Desulfoferula mesophilus gen. nov. sp. nov., a mesophilic sulfate-reducing bacterium isolated from a brackish lake sediment.</title>
        <authorList>
            <person name="Watanabe T."/>
            <person name="Yabe T."/>
            <person name="Tsuji J.M."/>
            <person name="Fukui M."/>
        </authorList>
    </citation>
    <scope>NUCLEOTIDE SEQUENCE [LARGE SCALE GENOMIC DNA]</scope>
    <source>
        <strain evidence="3">12FAK</strain>
    </source>
</reference>
<evidence type="ECO:0000313" key="2">
    <source>
        <dbReference type="EMBL" id="BEQ16132.1"/>
    </source>
</evidence>
<keyword evidence="3" id="KW-1185">Reference proteome</keyword>
<dbReference type="Proteomes" id="UP001366166">
    <property type="component" value="Chromosome"/>
</dbReference>